<organism evidence="4 5">
    <name type="scientific">Anopheles quadriannulatus</name>
    <name type="common">Mosquito</name>
    <dbReference type="NCBI Taxonomy" id="34691"/>
    <lineage>
        <taxon>Eukaryota</taxon>
        <taxon>Metazoa</taxon>
        <taxon>Ecdysozoa</taxon>
        <taxon>Arthropoda</taxon>
        <taxon>Hexapoda</taxon>
        <taxon>Insecta</taxon>
        <taxon>Pterygota</taxon>
        <taxon>Neoptera</taxon>
        <taxon>Endopterygota</taxon>
        <taxon>Diptera</taxon>
        <taxon>Nematocera</taxon>
        <taxon>Culicoidea</taxon>
        <taxon>Culicidae</taxon>
        <taxon>Anophelinae</taxon>
        <taxon>Anopheles</taxon>
    </lineage>
</organism>
<evidence type="ECO:0008006" key="6">
    <source>
        <dbReference type="Google" id="ProtNLM"/>
    </source>
</evidence>
<dbReference type="STRING" id="34691.A0A182X3T7"/>
<dbReference type="Proteomes" id="UP000076407">
    <property type="component" value="Unassembled WGS sequence"/>
</dbReference>
<dbReference type="PRINTS" id="PR00019">
    <property type="entry name" value="LEURICHRPT"/>
</dbReference>
<dbReference type="Pfam" id="PF13855">
    <property type="entry name" value="LRR_8"/>
    <property type="match status" value="2"/>
</dbReference>
<keyword evidence="5" id="KW-1185">Reference proteome</keyword>
<dbReference type="SMART" id="SM00369">
    <property type="entry name" value="LRR_TYP"/>
    <property type="match status" value="5"/>
</dbReference>
<reference evidence="4" key="1">
    <citation type="submission" date="2020-05" db="UniProtKB">
        <authorList>
            <consortium name="EnsemblMetazoa"/>
        </authorList>
    </citation>
    <scope>IDENTIFICATION</scope>
    <source>
        <strain evidence="4">SANGQUA</strain>
    </source>
</reference>
<evidence type="ECO:0000256" key="3">
    <source>
        <dbReference type="SAM" id="SignalP"/>
    </source>
</evidence>
<dbReference type="EnsemblMetazoa" id="AQUA004464-RA">
    <property type="protein sequence ID" value="AQUA004464-PA"/>
    <property type="gene ID" value="AQUA004464"/>
</dbReference>
<accession>A0A182X3T7</accession>
<dbReference type="Gene3D" id="3.80.10.10">
    <property type="entry name" value="Ribonuclease Inhibitor"/>
    <property type="match status" value="2"/>
</dbReference>
<evidence type="ECO:0000256" key="1">
    <source>
        <dbReference type="ARBA" id="ARBA00022614"/>
    </source>
</evidence>
<feature type="chain" id="PRO_5008142325" description="Leucine rich immune protein (Coil-less)" evidence="3">
    <location>
        <begin position="27"/>
        <end position="453"/>
    </location>
</feature>
<dbReference type="Pfam" id="PF00560">
    <property type="entry name" value="LRR_1"/>
    <property type="match status" value="1"/>
</dbReference>
<proteinExistence type="predicted"/>
<feature type="signal peptide" evidence="3">
    <location>
        <begin position="1"/>
        <end position="26"/>
    </location>
</feature>
<keyword evidence="2" id="KW-0677">Repeat</keyword>
<keyword evidence="1" id="KW-0433">Leucine-rich repeat</keyword>
<sequence>MEVNRKWTISLLLTLVNLWLWTNGPAIVQSAPQPCQLQGAKCVYDKLNLSADGLQRLRTSGRDLPQVFQIDVKVLITPYPDGVLLQLISEFVQEVVYENYRERILRIPPVSALTDLVFRKAPPLQAIAVAAPNNRLTTLSIKQSNIRSMPSALTNLPQLTTLTLENGALESVSLDPLANSVKLSTLMCGNNKITQLIPSRNTNLFIPLSDLTLANNLLETIDGAFFLPLRQLTYLDLGTNRIQRIEGRPLSLPRVMYIQLVRNQLAELDVTRWNLPNAIEIYFDNNNLTRIPIGIQTLPNLTTLALPNNLLTVVDLRRLDGWTKLQRINLAANRLTNVIVTGQGRTSLPNLEQLDLSNNQLTQLEYARWDLPKLTTLVVALNGLTRLPDLFKLFPKLRRAFVFQNPLHCNTIRQWQQYIAEFKLTVDAAMPGRSCATNSTHKLPSGRVICCVE</sequence>
<evidence type="ECO:0000256" key="2">
    <source>
        <dbReference type="ARBA" id="ARBA00022737"/>
    </source>
</evidence>
<protein>
    <recommendedName>
        <fullName evidence="6">Leucine rich immune protein (Coil-less)</fullName>
    </recommendedName>
</protein>
<evidence type="ECO:0000313" key="5">
    <source>
        <dbReference type="Proteomes" id="UP000076407"/>
    </source>
</evidence>
<dbReference type="PROSITE" id="PS51450">
    <property type="entry name" value="LRR"/>
    <property type="match status" value="2"/>
</dbReference>
<dbReference type="InterPro" id="IPR001611">
    <property type="entry name" value="Leu-rich_rpt"/>
</dbReference>
<name>A0A182X3T7_ANOQN</name>
<dbReference type="AlphaFoldDB" id="A0A182X3T7"/>
<evidence type="ECO:0000313" key="4">
    <source>
        <dbReference type="EnsemblMetazoa" id="AQUA004464-PA"/>
    </source>
</evidence>
<dbReference type="PANTHER" id="PTHR24366">
    <property type="entry name" value="IG(IMMUNOGLOBULIN) AND LRR(LEUCINE RICH REPEAT) DOMAINS"/>
    <property type="match status" value="1"/>
</dbReference>
<keyword evidence="3" id="KW-0732">Signal</keyword>
<dbReference type="InterPro" id="IPR003591">
    <property type="entry name" value="Leu-rich_rpt_typical-subtyp"/>
</dbReference>
<dbReference type="SUPFAM" id="SSF52058">
    <property type="entry name" value="L domain-like"/>
    <property type="match status" value="1"/>
</dbReference>
<dbReference type="InterPro" id="IPR032675">
    <property type="entry name" value="LRR_dom_sf"/>
</dbReference>
<dbReference type="PANTHER" id="PTHR24366:SF96">
    <property type="entry name" value="LEUCINE RICH REPEAT CONTAINING 53"/>
    <property type="match status" value="1"/>
</dbReference>
<dbReference type="VEuPathDB" id="VectorBase:AQUA004464"/>